<feature type="transmembrane region" description="Helical" evidence="1">
    <location>
        <begin position="90"/>
        <end position="111"/>
    </location>
</feature>
<feature type="transmembrane region" description="Helical" evidence="1">
    <location>
        <begin position="281"/>
        <end position="300"/>
    </location>
</feature>
<evidence type="ECO:0000256" key="1">
    <source>
        <dbReference type="SAM" id="Phobius"/>
    </source>
</evidence>
<keyword evidence="1" id="KW-0812">Transmembrane</keyword>
<feature type="transmembrane region" description="Helical" evidence="1">
    <location>
        <begin position="12"/>
        <end position="30"/>
    </location>
</feature>
<feature type="transmembrane region" description="Helical" evidence="1">
    <location>
        <begin position="214"/>
        <end position="235"/>
    </location>
</feature>
<feature type="transmembrane region" description="Helical" evidence="1">
    <location>
        <begin position="341"/>
        <end position="361"/>
    </location>
</feature>
<feature type="transmembrane region" description="Helical" evidence="1">
    <location>
        <begin position="256"/>
        <end position="275"/>
    </location>
</feature>
<feature type="transmembrane region" description="Helical" evidence="1">
    <location>
        <begin position="307"/>
        <end position="325"/>
    </location>
</feature>
<dbReference type="AlphaFoldDB" id="A0A947GHW8"/>
<evidence type="ECO:0000313" key="3">
    <source>
        <dbReference type="Proteomes" id="UP000717364"/>
    </source>
</evidence>
<dbReference type="Proteomes" id="UP000717364">
    <property type="component" value="Unassembled WGS sequence"/>
</dbReference>
<reference evidence="2" key="2">
    <citation type="journal article" date="2021" name="Mar. Drugs">
        <title>Genome Reduction and Secondary Metabolism of the Marine Sponge-Associated Cyanobacterium Leptothoe.</title>
        <authorList>
            <person name="Konstantinou D."/>
            <person name="Popin R.V."/>
            <person name="Fewer D.P."/>
            <person name="Sivonen K."/>
            <person name="Gkelis S."/>
        </authorList>
    </citation>
    <scope>NUCLEOTIDE SEQUENCE</scope>
    <source>
        <strain evidence="2">TAU-MAC 1115</strain>
    </source>
</reference>
<evidence type="ECO:0000313" key="2">
    <source>
        <dbReference type="EMBL" id="MBT9315264.1"/>
    </source>
</evidence>
<dbReference type="RefSeq" id="WP_215608330.1">
    <property type="nucleotide sequence ID" value="NZ_JADOES010000010.1"/>
</dbReference>
<keyword evidence="1" id="KW-0472">Membrane</keyword>
<keyword evidence="3" id="KW-1185">Reference proteome</keyword>
<protein>
    <submittedName>
        <fullName evidence="2">Uncharacterized protein</fullName>
    </submittedName>
</protein>
<feature type="transmembrane region" description="Helical" evidence="1">
    <location>
        <begin position="118"/>
        <end position="137"/>
    </location>
</feature>
<accession>A0A947GHW8</accession>
<feature type="transmembrane region" description="Helical" evidence="1">
    <location>
        <begin position="175"/>
        <end position="194"/>
    </location>
</feature>
<gene>
    <name evidence="2" type="ORF">IXB50_07480</name>
</gene>
<proteinExistence type="predicted"/>
<name>A0A947GHW8_9CYAN</name>
<sequence length="485" mass="54639">MNAHRIVKLERLALSILGILIIGLLAQPILELLARVPKNYNEGWNAFHSARAFGLEALYPSSEHLFSNNYPPLSFYGIGGLGLLLGDSIIAGRLVALISLLIVAITIFLFLRWPLDCALTSSLLAPLMFLGYMSTHYRNYVAMNDPQMLGHAMQLSGVWLLWVTTIRIRDKCPPFFTFLALGLIFSSLLVKHNLLPIPLITAIWLMTSAKRHWLWVFLGIGVGCIGLCYGLYGPNFLSGILSHSREYQLVKMPDKLLNWLHPAFLWIIYGIWANWNSHKRHSWLVMLYFLVSLVLAIAIAGGKGVDYNAVFDVLISLSLLLGIGLDRSRPWLFSRFIQPRLGWILVLSLPVILALPYVGLVDEWKIFEAEKVSAAKVVDAISKTNGPVMCEMLALCYWADKPFEVDLFNTGQKMKTGAMAQATLIKLIERQYFAVIQLDHSNGSRRLPTDVNQAIFKYYQVRPPLPLEAIEHPAFLFYPLASEDL</sequence>
<dbReference type="EMBL" id="JADOES010000010">
    <property type="protein sequence ID" value="MBT9315264.1"/>
    <property type="molecule type" value="Genomic_DNA"/>
</dbReference>
<reference evidence="2" key="1">
    <citation type="submission" date="2020-11" db="EMBL/GenBank/DDBJ databases">
        <authorList>
            <person name="Konstantinou D."/>
            <person name="Gkelis S."/>
            <person name="Popin R."/>
            <person name="Fewer D."/>
            <person name="Sivonen K."/>
        </authorList>
    </citation>
    <scope>NUCLEOTIDE SEQUENCE</scope>
    <source>
        <strain evidence="2">TAU-MAC 1115</strain>
    </source>
</reference>
<comment type="caution">
    <text evidence="2">The sequence shown here is derived from an EMBL/GenBank/DDBJ whole genome shotgun (WGS) entry which is preliminary data.</text>
</comment>
<keyword evidence="1" id="KW-1133">Transmembrane helix</keyword>
<organism evidence="2 3">
    <name type="scientific">Leptothoe spongobia TAU-MAC 1115</name>
    <dbReference type="NCBI Taxonomy" id="1967444"/>
    <lineage>
        <taxon>Bacteria</taxon>
        <taxon>Bacillati</taxon>
        <taxon>Cyanobacteriota</taxon>
        <taxon>Cyanophyceae</taxon>
        <taxon>Nodosilineales</taxon>
        <taxon>Cymatolegaceae</taxon>
        <taxon>Leptothoe</taxon>
        <taxon>Leptothoe spongobia</taxon>
    </lineage>
</organism>
<feature type="transmembrane region" description="Helical" evidence="1">
    <location>
        <begin position="149"/>
        <end position="168"/>
    </location>
</feature>